<keyword evidence="2 4" id="KW-0378">Hydrolase</keyword>
<comment type="caution">
    <text evidence="7">The sequence shown here is derived from an EMBL/GenBank/DDBJ whole genome shotgun (WGS) entry which is preliminary data.</text>
</comment>
<dbReference type="InterPro" id="IPR038765">
    <property type="entry name" value="Papain-like_cys_pep_sf"/>
</dbReference>
<evidence type="ECO:0000256" key="3">
    <source>
        <dbReference type="ARBA" id="ARBA00022807"/>
    </source>
</evidence>
<dbReference type="PANTHER" id="PTHR10363:SF2">
    <property type="entry name" value="BLEOMYCIN HYDROLASE"/>
    <property type="match status" value="1"/>
</dbReference>
<evidence type="ECO:0000313" key="7">
    <source>
        <dbReference type="EMBL" id="MBB6110022.1"/>
    </source>
</evidence>
<dbReference type="PIRSF" id="PIRSF005700">
    <property type="entry name" value="PepC"/>
    <property type="match status" value="1"/>
</dbReference>
<evidence type="ECO:0000313" key="8">
    <source>
        <dbReference type="Proteomes" id="UP000541583"/>
    </source>
</evidence>
<organism evidence="7 8">
    <name type="scientific">Mucilaginibacter lappiensis</name>
    <dbReference type="NCBI Taxonomy" id="354630"/>
    <lineage>
        <taxon>Bacteria</taxon>
        <taxon>Pseudomonadati</taxon>
        <taxon>Bacteroidota</taxon>
        <taxon>Sphingobacteriia</taxon>
        <taxon>Sphingobacteriales</taxon>
        <taxon>Sphingobacteriaceae</taxon>
        <taxon>Mucilaginibacter</taxon>
    </lineage>
</organism>
<protein>
    <recommendedName>
        <fullName evidence="4">Aminopeptidase</fullName>
    </recommendedName>
</protein>
<feature type="domain" description="Peptidase C1A papain C-terminal" evidence="6">
    <location>
        <begin position="40"/>
        <end position="81"/>
    </location>
</feature>
<dbReference type="Proteomes" id="UP000541583">
    <property type="component" value="Unassembled WGS sequence"/>
</dbReference>
<evidence type="ECO:0000259" key="6">
    <source>
        <dbReference type="Pfam" id="PF00112"/>
    </source>
</evidence>
<sequence>MKQIASILVLSAVSLGAFSQEPNTKLNLATPKPEFTIIKNNQATPVKNQGNSGTCWCFATTSLVESEMLSKKDKDPDLSEVYTVYNLYIDKAEKYIRRRGNTRFTEGGIQQDVMFAADNFGSVPQEIYPGVGRDTVLNHDGQMETKLKAYLDDLLKNNPDTIPASWKVNYKSILNSYLGEPPATFTYNGKTYTPKTYAEQFVPLKLSGYIGLTSFQHHPYNTTFAIEVPDNYNSNMFYNLPLDEFIKSVKAAVLQGYTVAWDADVSNKGFQMKKGFAKWVDKDDESKDFATFTEKTPTAEIRQDLFDRQVTQDDHLMQITALAKDSKGNEYFLVKNSWGKGAGPFGGYIYVSVPYFAINTISVVVNKKAIPATLVAKVGG</sequence>
<feature type="chain" id="PRO_5045281647" description="Aminopeptidase" evidence="5">
    <location>
        <begin position="20"/>
        <end position="380"/>
    </location>
</feature>
<proteinExistence type="inferred from homology"/>
<dbReference type="Pfam" id="PF03051">
    <property type="entry name" value="Peptidase_C1_2"/>
    <property type="match status" value="1"/>
</dbReference>
<comment type="similarity">
    <text evidence="4">Belongs to the peptidase C1 family.</text>
</comment>
<dbReference type="EMBL" id="JACHCB010000006">
    <property type="protein sequence ID" value="MBB6110022.1"/>
    <property type="molecule type" value="Genomic_DNA"/>
</dbReference>
<reference evidence="7 8" key="1">
    <citation type="submission" date="2020-08" db="EMBL/GenBank/DDBJ databases">
        <title>Genomic Encyclopedia of Type Strains, Phase IV (KMG-V): Genome sequencing to study the core and pangenomes of soil and plant-associated prokaryotes.</title>
        <authorList>
            <person name="Whitman W."/>
        </authorList>
    </citation>
    <scope>NUCLEOTIDE SEQUENCE [LARGE SCALE GENOMIC DNA]</scope>
    <source>
        <strain evidence="7 8">ANJLi2</strain>
    </source>
</reference>
<keyword evidence="5" id="KW-0732">Signal</keyword>
<keyword evidence="1 4" id="KW-0645">Protease</keyword>
<evidence type="ECO:0000256" key="2">
    <source>
        <dbReference type="ARBA" id="ARBA00022801"/>
    </source>
</evidence>
<evidence type="ECO:0000256" key="4">
    <source>
        <dbReference type="PIRNR" id="PIRNR005700"/>
    </source>
</evidence>
<dbReference type="PROSITE" id="PS00139">
    <property type="entry name" value="THIOL_PROTEASE_CYS"/>
    <property type="match status" value="1"/>
</dbReference>
<gene>
    <name evidence="7" type="ORF">HDF23_002778</name>
</gene>
<dbReference type="InterPro" id="IPR004134">
    <property type="entry name" value="Peptidase_C1B"/>
</dbReference>
<feature type="signal peptide" evidence="5">
    <location>
        <begin position="1"/>
        <end position="19"/>
    </location>
</feature>
<keyword evidence="3 4" id="KW-0788">Thiol protease</keyword>
<dbReference type="GO" id="GO:0004197">
    <property type="term" value="F:cysteine-type endopeptidase activity"/>
    <property type="evidence" value="ECO:0007669"/>
    <property type="project" value="UniProtKB-EC"/>
</dbReference>
<dbReference type="SUPFAM" id="SSF54001">
    <property type="entry name" value="Cysteine proteinases"/>
    <property type="match status" value="1"/>
</dbReference>
<accession>A0ABR6PJS6</accession>
<dbReference type="Gene3D" id="3.90.70.10">
    <property type="entry name" value="Cysteine proteinases"/>
    <property type="match status" value="1"/>
</dbReference>
<dbReference type="InterPro" id="IPR000169">
    <property type="entry name" value="Pept_cys_AS"/>
</dbReference>
<dbReference type="Pfam" id="PF00112">
    <property type="entry name" value="Peptidase_C1"/>
    <property type="match status" value="1"/>
</dbReference>
<dbReference type="InterPro" id="IPR000668">
    <property type="entry name" value="Peptidase_C1A_C"/>
</dbReference>
<keyword evidence="4" id="KW-0031">Aminopeptidase</keyword>
<dbReference type="RefSeq" id="WP_076374430.1">
    <property type="nucleotide sequence ID" value="NZ_FTMG01000008.1"/>
</dbReference>
<keyword evidence="8" id="KW-1185">Reference proteome</keyword>
<evidence type="ECO:0000256" key="1">
    <source>
        <dbReference type="ARBA" id="ARBA00022670"/>
    </source>
</evidence>
<name>A0ABR6PJS6_9SPHI</name>
<dbReference type="PANTHER" id="PTHR10363">
    <property type="entry name" value="BLEOMYCIN HYDROLASE"/>
    <property type="match status" value="1"/>
</dbReference>
<evidence type="ECO:0000256" key="5">
    <source>
        <dbReference type="SAM" id="SignalP"/>
    </source>
</evidence>